<dbReference type="InterPro" id="IPR057764">
    <property type="entry name" value="Ubiquitin_PRKD1-3_N"/>
</dbReference>
<keyword evidence="4" id="KW-1185">Reference proteome</keyword>
<reference evidence="3" key="1">
    <citation type="submission" date="2025-08" db="UniProtKB">
        <authorList>
            <consortium name="Ensembl"/>
        </authorList>
    </citation>
    <scope>IDENTIFICATION</scope>
</reference>
<feature type="compositionally biased region" description="Polar residues" evidence="1">
    <location>
        <begin position="35"/>
        <end position="49"/>
    </location>
</feature>
<dbReference type="AlphaFoldDB" id="A0A3B3UNK6"/>
<evidence type="ECO:0000313" key="3">
    <source>
        <dbReference type="Ensembl" id="ENSPLAP00000014244.1"/>
    </source>
</evidence>
<dbReference type="Ensembl" id="ENSPLAT00000022483.1">
    <property type="protein sequence ID" value="ENSPLAP00000014244.1"/>
    <property type="gene ID" value="ENSPLAG00000017916.1"/>
</dbReference>
<evidence type="ECO:0000259" key="2">
    <source>
        <dbReference type="Pfam" id="PF25525"/>
    </source>
</evidence>
<protein>
    <recommendedName>
        <fullName evidence="2">Serine/threonine-protein kinase D1-3-like ubiquitin-like domain-containing protein</fullName>
    </recommendedName>
</protein>
<dbReference type="Pfam" id="PF25525">
    <property type="entry name" value="Ubiquitin_PRKD1_N"/>
    <property type="match status" value="1"/>
</dbReference>
<evidence type="ECO:0000313" key="4">
    <source>
        <dbReference type="Proteomes" id="UP000261500"/>
    </source>
</evidence>
<name>A0A3B3UNK6_9TELE</name>
<accession>A0A3B3UNK6</accession>
<sequence length="105" mass="10777">MSADNSPPPSCSAQNQAPPTPSPSPPAAVCGRLSDGSQMGPSPTNSRGSLQGVSFLLQIGLTRETVTLDPGDMSLLAVRELVCSIVDQKQIKGVVSSDLLDSLEA</sequence>
<proteinExistence type="predicted"/>
<feature type="compositionally biased region" description="Pro residues" evidence="1">
    <location>
        <begin position="1"/>
        <end position="10"/>
    </location>
</feature>
<feature type="domain" description="Serine/threonine-protein kinase D1-3-like ubiquitin-like" evidence="2">
    <location>
        <begin position="53"/>
        <end position="90"/>
    </location>
</feature>
<feature type="region of interest" description="Disordered" evidence="1">
    <location>
        <begin position="1"/>
        <end position="49"/>
    </location>
</feature>
<organism evidence="3 4">
    <name type="scientific">Poecilia latipinna</name>
    <name type="common">sailfin molly</name>
    <dbReference type="NCBI Taxonomy" id="48699"/>
    <lineage>
        <taxon>Eukaryota</taxon>
        <taxon>Metazoa</taxon>
        <taxon>Chordata</taxon>
        <taxon>Craniata</taxon>
        <taxon>Vertebrata</taxon>
        <taxon>Euteleostomi</taxon>
        <taxon>Actinopterygii</taxon>
        <taxon>Neopterygii</taxon>
        <taxon>Teleostei</taxon>
        <taxon>Neoteleostei</taxon>
        <taxon>Acanthomorphata</taxon>
        <taxon>Ovalentaria</taxon>
        <taxon>Atherinomorphae</taxon>
        <taxon>Cyprinodontiformes</taxon>
        <taxon>Poeciliidae</taxon>
        <taxon>Poeciliinae</taxon>
        <taxon>Poecilia</taxon>
    </lineage>
</organism>
<evidence type="ECO:0000256" key="1">
    <source>
        <dbReference type="SAM" id="MobiDB-lite"/>
    </source>
</evidence>
<dbReference type="GeneTree" id="ENSGT00950000183024"/>
<reference evidence="3" key="2">
    <citation type="submission" date="2025-09" db="UniProtKB">
        <authorList>
            <consortium name="Ensembl"/>
        </authorList>
    </citation>
    <scope>IDENTIFICATION</scope>
</reference>
<dbReference type="Proteomes" id="UP000261500">
    <property type="component" value="Unplaced"/>
</dbReference>